<evidence type="ECO:0000256" key="1">
    <source>
        <dbReference type="SAM" id="MobiDB-lite"/>
    </source>
</evidence>
<organism evidence="2">
    <name type="scientific">Chromera velia CCMP2878</name>
    <dbReference type="NCBI Taxonomy" id="1169474"/>
    <lineage>
        <taxon>Eukaryota</taxon>
        <taxon>Sar</taxon>
        <taxon>Alveolata</taxon>
        <taxon>Colpodellida</taxon>
        <taxon>Chromeraceae</taxon>
        <taxon>Chromera</taxon>
    </lineage>
</organism>
<feature type="compositionally biased region" description="Polar residues" evidence="1">
    <location>
        <begin position="8"/>
        <end position="24"/>
    </location>
</feature>
<sequence>MEAADLSNEVQPQAGQQTQSWSTTRDGRDLDTSGNAKKFLTTHGWRIAKPAEKAGRFGGRQVGVDDWSSFSVFVCWSVWLCCFSGGEGVACSCQKFLQNDLALRPPRTPTPTPRAQNLKKSFQK</sequence>
<name>A0A0K6S6L5_9ALVE</name>
<feature type="region of interest" description="Disordered" evidence="1">
    <location>
        <begin position="1"/>
        <end position="37"/>
    </location>
</feature>
<proteinExistence type="predicted"/>
<evidence type="ECO:0000313" key="2">
    <source>
        <dbReference type="EMBL" id="CUC09242.1"/>
    </source>
</evidence>
<gene>
    <name evidence="2" type="ORF">Cvel_17392.t1</name>
</gene>
<protein>
    <submittedName>
        <fullName evidence="2">Uncharacterized protein</fullName>
    </submittedName>
</protein>
<feature type="region of interest" description="Disordered" evidence="1">
    <location>
        <begin position="104"/>
        <end position="124"/>
    </location>
</feature>
<dbReference type="EMBL" id="CDMZ01000423">
    <property type="protein sequence ID" value="CUC09242.1"/>
    <property type="molecule type" value="Genomic_DNA"/>
</dbReference>
<accession>A0A0K6S6L5</accession>
<dbReference type="VEuPathDB" id="CryptoDB:Cvel_17392"/>
<reference evidence="2" key="1">
    <citation type="submission" date="2014-11" db="EMBL/GenBank/DDBJ databases">
        <title>Molecular phylogeny of cliff fern family Woodsiaceae with morphological implications.</title>
        <authorList>
            <person name="Shao Y.-Z."/>
            <person name="Wei R."/>
            <person name="Zhang X.-C."/>
        </authorList>
    </citation>
    <scope>NUCLEOTIDE SEQUENCE</scope>
</reference>
<dbReference type="AlphaFoldDB" id="A0A0K6S6L5"/>